<reference evidence="1" key="2">
    <citation type="submission" date="2025-08" db="UniProtKB">
        <authorList>
            <consortium name="Ensembl"/>
        </authorList>
    </citation>
    <scope>IDENTIFICATION</scope>
</reference>
<dbReference type="Ensembl" id="ENSCJPT00005026470.1">
    <property type="protein sequence ID" value="ENSCJPP00005019097.1"/>
    <property type="gene ID" value="ENSCJPG00005015511.1"/>
</dbReference>
<name>A0A8C2TVP8_COTJA</name>
<keyword evidence="2" id="KW-1185">Reference proteome</keyword>
<dbReference type="PROSITE" id="PS51257">
    <property type="entry name" value="PROKAR_LIPOPROTEIN"/>
    <property type="match status" value="1"/>
</dbReference>
<dbReference type="GeneTree" id="ENSGT01090000260321"/>
<dbReference type="Proteomes" id="UP000694412">
    <property type="component" value="Chromosome 2"/>
</dbReference>
<reference evidence="1" key="3">
    <citation type="submission" date="2025-09" db="UniProtKB">
        <authorList>
            <consortium name="Ensembl"/>
        </authorList>
    </citation>
    <scope>IDENTIFICATION</scope>
</reference>
<dbReference type="AlphaFoldDB" id="A0A8C2TVP8"/>
<organism evidence="1 2">
    <name type="scientific">Coturnix japonica</name>
    <name type="common">Japanese quail</name>
    <name type="synonym">Coturnix coturnix japonica</name>
    <dbReference type="NCBI Taxonomy" id="93934"/>
    <lineage>
        <taxon>Eukaryota</taxon>
        <taxon>Metazoa</taxon>
        <taxon>Chordata</taxon>
        <taxon>Craniata</taxon>
        <taxon>Vertebrata</taxon>
        <taxon>Euteleostomi</taxon>
        <taxon>Archelosauria</taxon>
        <taxon>Archosauria</taxon>
        <taxon>Dinosauria</taxon>
        <taxon>Saurischia</taxon>
        <taxon>Theropoda</taxon>
        <taxon>Coelurosauria</taxon>
        <taxon>Aves</taxon>
        <taxon>Neognathae</taxon>
        <taxon>Galloanserae</taxon>
        <taxon>Galliformes</taxon>
        <taxon>Phasianidae</taxon>
        <taxon>Perdicinae</taxon>
        <taxon>Coturnix</taxon>
    </lineage>
</organism>
<reference evidence="1" key="1">
    <citation type="submission" date="2015-11" db="EMBL/GenBank/DDBJ databases">
        <authorList>
            <consortium name="International Coturnix japonica Genome Analysis Consortium"/>
            <person name="Warren W."/>
            <person name="Burt D.W."/>
            <person name="Antin P.B."/>
            <person name="Lanford R."/>
            <person name="Gros J."/>
            <person name="Wilson R.K."/>
        </authorList>
    </citation>
    <scope>NUCLEOTIDE SEQUENCE [LARGE SCALE GENOMIC DNA]</scope>
</reference>
<sequence>MPTNLLKGPRSSKTQVFPCGLTSSCCKFNNIHFIIMLFQNSAGNLRKHRCALRSDWNVIMSVIFSYESHYRPVFLWITGIKCDEFIRTTLIQSVHLDGVLQSVSKEKHFHLH</sequence>
<accession>A0A8C2TVP8</accession>
<protein>
    <submittedName>
        <fullName evidence="1">Uncharacterized protein</fullName>
    </submittedName>
</protein>
<evidence type="ECO:0000313" key="2">
    <source>
        <dbReference type="Proteomes" id="UP000694412"/>
    </source>
</evidence>
<evidence type="ECO:0000313" key="1">
    <source>
        <dbReference type="Ensembl" id="ENSCJPP00005019097.1"/>
    </source>
</evidence>
<proteinExistence type="predicted"/>